<reference evidence="2 3" key="1">
    <citation type="submission" date="2014-06" db="EMBL/GenBank/DDBJ databases">
        <title>Evolutionary Origins and Diversification of the Mycorrhizal Mutualists.</title>
        <authorList>
            <consortium name="DOE Joint Genome Institute"/>
            <consortium name="Mycorrhizal Genomics Consortium"/>
            <person name="Kohler A."/>
            <person name="Kuo A."/>
            <person name="Nagy L.G."/>
            <person name="Floudas D."/>
            <person name="Copeland A."/>
            <person name="Barry K.W."/>
            <person name="Cichocki N."/>
            <person name="Veneault-Fourrey C."/>
            <person name="LaButti K."/>
            <person name="Lindquist E.A."/>
            <person name="Lipzen A."/>
            <person name="Lundell T."/>
            <person name="Morin E."/>
            <person name="Murat C."/>
            <person name="Riley R."/>
            <person name="Ohm R."/>
            <person name="Sun H."/>
            <person name="Tunlid A."/>
            <person name="Henrissat B."/>
            <person name="Grigoriev I.V."/>
            <person name="Hibbett D.S."/>
            <person name="Martin F."/>
        </authorList>
    </citation>
    <scope>NUCLEOTIDE SEQUENCE [LARGE SCALE GENOMIC DNA]</scope>
    <source>
        <strain evidence="2 3">SS14</strain>
    </source>
</reference>
<accession>A0A0C9V0D7</accession>
<proteinExistence type="predicted"/>
<evidence type="ECO:0000256" key="1">
    <source>
        <dbReference type="SAM" id="MobiDB-lite"/>
    </source>
</evidence>
<evidence type="ECO:0000313" key="2">
    <source>
        <dbReference type="EMBL" id="KIJ35087.1"/>
    </source>
</evidence>
<dbReference type="AlphaFoldDB" id="A0A0C9V0D7"/>
<dbReference type="HOGENOM" id="CLU_1846355_0_0_1"/>
<name>A0A0C9V0D7_SPHS4</name>
<keyword evidence="3" id="KW-1185">Reference proteome</keyword>
<feature type="region of interest" description="Disordered" evidence="1">
    <location>
        <begin position="52"/>
        <end position="119"/>
    </location>
</feature>
<organism evidence="2 3">
    <name type="scientific">Sphaerobolus stellatus (strain SS14)</name>
    <dbReference type="NCBI Taxonomy" id="990650"/>
    <lineage>
        <taxon>Eukaryota</taxon>
        <taxon>Fungi</taxon>
        <taxon>Dikarya</taxon>
        <taxon>Basidiomycota</taxon>
        <taxon>Agaricomycotina</taxon>
        <taxon>Agaricomycetes</taxon>
        <taxon>Phallomycetidae</taxon>
        <taxon>Geastrales</taxon>
        <taxon>Sphaerobolaceae</taxon>
        <taxon>Sphaerobolus</taxon>
    </lineage>
</organism>
<dbReference type="EMBL" id="KN837192">
    <property type="protein sequence ID" value="KIJ35087.1"/>
    <property type="molecule type" value="Genomic_DNA"/>
</dbReference>
<dbReference type="Proteomes" id="UP000054279">
    <property type="component" value="Unassembled WGS sequence"/>
</dbReference>
<sequence length="139" mass="15574">MSLFQQTFPQKLSLGKYYDGLEHSHKLSMADVDRQSCSVKLTLYPKPVAISVTESNDDSDEEMNPNQSKKHMKRTFNAPKNKRRKNDVTADSGGEASDQSKAPPQLPTTGCMTRGRTAPQKASCESLHQFLLIIILKLY</sequence>
<protein>
    <submittedName>
        <fullName evidence="2">Uncharacterized protein</fullName>
    </submittedName>
</protein>
<gene>
    <name evidence="2" type="ORF">M422DRAFT_51619</name>
</gene>
<feature type="compositionally biased region" description="Basic residues" evidence="1">
    <location>
        <begin position="68"/>
        <end position="85"/>
    </location>
</feature>
<evidence type="ECO:0000313" key="3">
    <source>
        <dbReference type="Proteomes" id="UP000054279"/>
    </source>
</evidence>
<feature type="compositionally biased region" description="Polar residues" evidence="1">
    <location>
        <begin position="97"/>
        <end position="111"/>
    </location>
</feature>